<reference evidence="3" key="1">
    <citation type="submission" date="2023-02" db="EMBL/GenBank/DDBJ databases">
        <title>Identification and recombinant expression of a fungal hydrolase from Papiliotrema laurentii that hydrolyzes apple cutin and clears colloidal polyester polyurethane.</title>
        <authorList>
            <consortium name="DOE Joint Genome Institute"/>
            <person name="Roman V.A."/>
            <person name="Bojanowski C."/>
            <person name="Crable B.R."/>
            <person name="Wagner D.N."/>
            <person name="Hung C.S."/>
            <person name="Nadeau L.J."/>
            <person name="Schratz L."/>
            <person name="Haridas S."/>
            <person name="Pangilinan J."/>
            <person name="Lipzen A."/>
            <person name="Na H."/>
            <person name="Yan M."/>
            <person name="Ng V."/>
            <person name="Grigoriev I.V."/>
            <person name="Spatafora J.W."/>
            <person name="Barlow D."/>
            <person name="Biffinger J."/>
            <person name="Kelley-Loughnane N."/>
            <person name="Varaljay V.A."/>
            <person name="Crookes-Goodson W.J."/>
        </authorList>
    </citation>
    <scope>NUCLEOTIDE SEQUENCE</scope>
    <source>
        <strain evidence="3">5307AH</strain>
    </source>
</reference>
<organism evidence="3 4">
    <name type="scientific">Papiliotrema laurentii</name>
    <name type="common">Cryptococcus laurentii</name>
    <dbReference type="NCBI Taxonomy" id="5418"/>
    <lineage>
        <taxon>Eukaryota</taxon>
        <taxon>Fungi</taxon>
        <taxon>Dikarya</taxon>
        <taxon>Basidiomycota</taxon>
        <taxon>Agaricomycotina</taxon>
        <taxon>Tremellomycetes</taxon>
        <taxon>Tremellales</taxon>
        <taxon>Rhynchogastremaceae</taxon>
        <taxon>Papiliotrema</taxon>
    </lineage>
</organism>
<dbReference type="InterPro" id="IPR024761">
    <property type="entry name" value="TFIIIC_delta_N"/>
</dbReference>
<dbReference type="InterPro" id="IPR044230">
    <property type="entry name" value="GTF3C4"/>
</dbReference>
<evidence type="ECO:0000259" key="1">
    <source>
        <dbReference type="Pfam" id="PF12657"/>
    </source>
</evidence>
<dbReference type="AlphaFoldDB" id="A0AAD9CY84"/>
<protein>
    <submittedName>
        <fullName evidence="3">Transcription factor IIIC subunit delta N-term-domain-containing protein</fullName>
    </submittedName>
</protein>
<dbReference type="SUPFAM" id="SSF50978">
    <property type="entry name" value="WD40 repeat-like"/>
    <property type="match status" value="1"/>
</dbReference>
<name>A0AAD9CY84_PAPLA</name>
<proteinExistence type="predicted"/>
<dbReference type="InterPro" id="IPR036322">
    <property type="entry name" value="WD40_repeat_dom_sf"/>
</dbReference>
<keyword evidence="4" id="KW-1185">Reference proteome</keyword>
<gene>
    <name evidence="3" type="ORF">DB88DRAFT_510573</name>
</gene>
<dbReference type="PANTHER" id="PTHR15496">
    <property type="entry name" value="GENERAL TRANSCRIPTION FACTOR 3C POLYPEPTIDE 4 FAMILY"/>
    <property type="match status" value="1"/>
</dbReference>
<evidence type="ECO:0000313" key="4">
    <source>
        <dbReference type="Proteomes" id="UP001182556"/>
    </source>
</evidence>
<dbReference type="EMBL" id="JAODAN010000005">
    <property type="protein sequence ID" value="KAK1924199.1"/>
    <property type="molecule type" value="Genomic_DNA"/>
</dbReference>
<sequence>MAQKSPPVVLASRSFQGLIPSRESGNVAWNSDGQCLFIRRKGIHILTPFVTSTLPPPPSFADPNVQLEYGVRAVNRAKKQAAELEAEGIDPDTLDPDDGEGRIEGVTAKIAKRPQGGEVNWWWTTIEVQQDIARERDEAYRWIDTGDEFSGTITDRESYVRKAVWSPSGLSELGGCLMAVLTSTGQVSIYAPKSDPASKQWAEVADLTILQKESLVPLPAQDSDVSVQAMMEMRAVCMDWSASVPASHEDGESGGILAIANRSGKVGLWIRDEHKKFHRARYVDISNHFWVSRMAWSPWRTAGEGVYDIDLALALGDGSVHLFTVRQQTNAENEDEPWSYFVGEKKAIDVSDQRTVTAIAWIKGLLVWTKSKSVHLYNEHLRNGYKWTGVKMLKLERVGGWAGANALSSCVDIQAYGSDALLLTLSSLTRHLVTSLHSQPTLGALADSLRLSLATRTCFYDYLHQVAYKSAPARQTGSDDVDVTAVTCGLAPVGGDWHIDSWVTEPVHLHNLDSSTEGTRFMNFMVADLSGALGDQQTLSERLDSILAHPPRAIAQSPLSAVLPYIFRVWASKDAQSHAEDLLELCEINKIAMSTNGASSPALVGESLFTLLRRRLWDDGHLNGLRLRLVLALWASSHFASHAANFEGLQHRIAAAIRGYVSSAITEWAALTLSDESSSQSVEPISPRDREFLRSLLAHDEGKINVDSIRRTIVGPPASAREDTMDENGQIPVDEDQCPACHQAVKTDSSGTATCVKGHEWVRCAVTNVLVTTPVYRVCDTCPAISLLPQRHIALPIPVGTDGQDADWKRFVRPEGTREDMVERVLEVSGCCVMCGGRWTRSM</sequence>
<dbReference type="Gene3D" id="2.130.10.10">
    <property type="entry name" value="YVTN repeat-like/Quinoprotein amine dehydrogenase"/>
    <property type="match status" value="1"/>
</dbReference>
<feature type="domain" description="Transcription factor IIIC putative zinc-finger" evidence="2">
    <location>
        <begin position="731"/>
        <end position="838"/>
    </location>
</feature>
<dbReference type="PANTHER" id="PTHR15496:SF2">
    <property type="entry name" value="GENERAL TRANSCRIPTION FACTOR 3C POLYPEPTIDE 4"/>
    <property type="match status" value="1"/>
</dbReference>
<accession>A0AAD9CY84</accession>
<dbReference type="InterPro" id="IPR015943">
    <property type="entry name" value="WD40/YVTN_repeat-like_dom_sf"/>
</dbReference>
<dbReference type="Proteomes" id="UP001182556">
    <property type="component" value="Unassembled WGS sequence"/>
</dbReference>
<dbReference type="GO" id="GO:0000127">
    <property type="term" value="C:transcription factor TFIIIC complex"/>
    <property type="evidence" value="ECO:0007669"/>
    <property type="project" value="InterPro"/>
</dbReference>
<dbReference type="GO" id="GO:0004402">
    <property type="term" value="F:histone acetyltransferase activity"/>
    <property type="evidence" value="ECO:0007669"/>
    <property type="project" value="InterPro"/>
</dbReference>
<dbReference type="InterPro" id="IPR024764">
    <property type="entry name" value="TFIIIC_Znf"/>
</dbReference>
<dbReference type="GO" id="GO:0006384">
    <property type="term" value="P:transcription initiation at RNA polymerase III promoter"/>
    <property type="evidence" value="ECO:0007669"/>
    <property type="project" value="InterPro"/>
</dbReference>
<dbReference type="Pfam" id="PF12660">
    <property type="entry name" value="zf-TFIIIC"/>
    <property type="match status" value="1"/>
</dbReference>
<dbReference type="Pfam" id="PF12657">
    <property type="entry name" value="TFIIIC_delta"/>
    <property type="match status" value="1"/>
</dbReference>
<evidence type="ECO:0000259" key="2">
    <source>
        <dbReference type="Pfam" id="PF12660"/>
    </source>
</evidence>
<feature type="domain" description="Transcription factor IIIC 90kDa subunit N-terminal" evidence="1">
    <location>
        <begin position="29"/>
        <end position="337"/>
    </location>
</feature>
<evidence type="ECO:0000313" key="3">
    <source>
        <dbReference type="EMBL" id="KAK1924199.1"/>
    </source>
</evidence>
<comment type="caution">
    <text evidence="3">The sequence shown here is derived from an EMBL/GenBank/DDBJ whole genome shotgun (WGS) entry which is preliminary data.</text>
</comment>